<organism evidence="2 3">
    <name type="scientific">Dyadobacter arcticus</name>
    <dbReference type="NCBI Taxonomy" id="1078754"/>
    <lineage>
        <taxon>Bacteria</taxon>
        <taxon>Pseudomonadati</taxon>
        <taxon>Bacteroidota</taxon>
        <taxon>Cytophagia</taxon>
        <taxon>Cytophagales</taxon>
        <taxon>Spirosomataceae</taxon>
        <taxon>Dyadobacter</taxon>
    </lineage>
</organism>
<proteinExistence type="predicted"/>
<dbReference type="EMBL" id="JAASQJ010000001">
    <property type="protein sequence ID" value="NIJ52119.1"/>
    <property type="molecule type" value="Genomic_DNA"/>
</dbReference>
<keyword evidence="3" id="KW-1185">Reference proteome</keyword>
<dbReference type="Pfam" id="PF09557">
    <property type="entry name" value="DUF2382"/>
    <property type="match status" value="1"/>
</dbReference>
<dbReference type="InterPro" id="IPR052967">
    <property type="entry name" value="Stress_Response_Assoc"/>
</dbReference>
<evidence type="ECO:0000313" key="2">
    <source>
        <dbReference type="EMBL" id="NIJ52119.1"/>
    </source>
</evidence>
<sequence length="152" mass="17201">MSIGELDSEAINDGLNAGETLKIPVIAEKLVVTSERIETGRVLVSKQVFEEEALFEGFVKTEEVTVERKEINQYVETAPAAVRQEGDVTIISVIKEVLVVEKRLMLVEEIHLTKRQYQDPKTFSEMLRKEEVTIDRNTSGTEIYKSAENQQS</sequence>
<accession>A0ABX0UJ97</accession>
<dbReference type="Proteomes" id="UP001179181">
    <property type="component" value="Unassembled WGS sequence"/>
</dbReference>
<evidence type="ECO:0000259" key="1">
    <source>
        <dbReference type="Pfam" id="PF09557"/>
    </source>
</evidence>
<dbReference type="RefSeq" id="WP_167268220.1">
    <property type="nucleotide sequence ID" value="NZ_JAASQJ010000001.1"/>
</dbReference>
<dbReference type="PANTHER" id="PTHR38463:SF1">
    <property type="entry name" value="STRESS RESPONSE PROTEIN YSNF"/>
    <property type="match status" value="1"/>
</dbReference>
<evidence type="ECO:0000313" key="3">
    <source>
        <dbReference type="Proteomes" id="UP001179181"/>
    </source>
</evidence>
<protein>
    <submittedName>
        <fullName evidence="2">Uncharacterized protein (TIGR02271 family)</fullName>
    </submittedName>
</protein>
<dbReference type="InterPro" id="IPR019060">
    <property type="entry name" value="DUF2382"/>
</dbReference>
<gene>
    <name evidence="2" type="ORF">FHS68_001275</name>
</gene>
<comment type="caution">
    <text evidence="2">The sequence shown here is derived from an EMBL/GenBank/DDBJ whole genome shotgun (WGS) entry which is preliminary data.</text>
</comment>
<reference evidence="2 3" key="1">
    <citation type="submission" date="2020-03" db="EMBL/GenBank/DDBJ databases">
        <title>Genomic Encyclopedia of Type Strains, Phase IV (KMG-IV): sequencing the most valuable type-strain genomes for metagenomic binning, comparative biology and taxonomic classification.</title>
        <authorList>
            <person name="Goeker M."/>
        </authorList>
    </citation>
    <scope>NUCLEOTIDE SEQUENCE [LARGE SCALE GENOMIC DNA]</scope>
    <source>
        <strain evidence="2 3">DSM 102865</strain>
    </source>
</reference>
<dbReference type="PANTHER" id="PTHR38463">
    <property type="entry name" value="STRESS RESPONSE PROTEIN YSNF"/>
    <property type="match status" value="1"/>
</dbReference>
<name>A0ABX0UJ97_9BACT</name>
<feature type="domain" description="DUF2382" evidence="1">
    <location>
        <begin position="24"/>
        <end position="134"/>
    </location>
</feature>